<sequence length="465" mass="53567">MKKDLVIFLLIPTMVLSIVGTSLAATVDPLSDVKPDSWAYNAVNDLVKAGIIDINTNDGIFNGTNAITRNKMASLVLKAMARFDKANDAQKDEIEKLAKEFKDEFQSFDRRLERIEHEEEFKEEFKDQFQSFDRRLEKLEDKADNPRLSMYGYSRIRYDRDNFGTRAYKDNQTMWVNISTNFKINDIWSLRSENEFENDITNNTGAYTSNDYQRPFLQLYADGSIGETKVKLGRYYHLSPYGLTFDDKIDGFQISYGDKIKATLNSGNTYSHIMHGYSGNPDGVWEDGSTNYRVTSVEVEAPVNPTTYIKGSYGKVTRRQTGEGFKSYEIGFNTKLSEDLSFFAAYAKSDFSYKNKANIMSLQYKSCDPGIPGSYDIYVKKYFIQGHSSLTNIFLDDLKSNNEDWSARYNEFKGIRIGFEYVPVRSTKLICYYTVGKANKFDPGNIYNNVQEDAKFSRVQWEFYF</sequence>
<feature type="domain" description="SLH" evidence="3">
    <location>
        <begin position="26"/>
        <end position="90"/>
    </location>
</feature>
<evidence type="ECO:0000313" key="4">
    <source>
        <dbReference type="EMBL" id="MCC5467732.1"/>
    </source>
</evidence>
<dbReference type="Pfam" id="PF00395">
    <property type="entry name" value="SLH"/>
    <property type="match status" value="1"/>
</dbReference>
<dbReference type="EMBL" id="JAJHJB010000039">
    <property type="protein sequence ID" value="MCC5467732.1"/>
    <property type="molecule type" value="Genomic_DNA"/>
</dbReference>
<evidence type="ECO:0000256" key="2">
    <source>
        <dbReference type="SAM" id="SignalP"/>
    </source>
</evidence>
<dbReference type="InterPro" id="IPR001119">
    <property type="entry name" value="SLH_dom"/>
</dbReference>
<feature type="coiled-coil region" evidence="1">
    <location>
        <begin position="80"/>
        <end position="142"/>
    </location>
</feature>
<dbReference type="RefSeq" id="WP_229536682.1">
    <property type="nucleotide sequence ID" value="NZ_JAJHJB010000039.1"/>
</dbReference>
<comment type="caution">
    <text evidence="4">The sequence shown here is derived from an EMBL/GenBank/DDBJ whole genome shotgun (WGS) entry which is preliminary data.</text>
</comment>
<gene>
    <name evidence="4" type="ORF">LMF89_20565</name>
</gene>
<feature type="chain" id="PRO_5046348240" evidence="2">
    <location>
        <begin position="25"/>
        <end position="465"/>
    </location>
</feature>
<keyword evidence="5" id="KW-1185">Reference proteome</keyword>
<keyword evidence="2" id="KW-0732">Signal</keyword>
<dbReference type="Proteomes" id="UP001165492">
    <property type="component" value="Unassembled WGS sequence"/>
</dbReference>
<evidence type="ECO:0000256" key="1">
    <source>
        <dbReference type="SAM" id="Coils"/>
    </source>
</evidence>
<organism evidence="4 5">
    <name type="scientific">Pelosinus baikalensis</name>
    <dbReference type="NCBI Taxonomy" id="2892015"/>
    <lineage>
        <taxon>Bacteria</taxon>
        <taxon>Bacillati</taxon>
        <taxon>Bacillota</taxon>
        <taxon>Negativicutes</taxon>
        <taxon>Selenomonadales</taxon>
        <taxon>Sporomusaceae</taxon>
        <taxon>Pelosinus</taxon>
    </lineage>
</organism>
<dbReference type="PROSITE" id="PS51272">
    <property type="entry name" value="SLH"/>
    <property type="match status" value="1"/>
</dbReference>
<feature type="signal peptide" evidence="2">
    <location>
        <begin position="1"/>
        <end position="24"/>
    </location>
</feature>
<reference evidence="4" key="1">
    <citation type="submission" date="2021-11" db="EMBL/GenBank/DDBJ databases">
        <title>Description of a new species Pelosinus isolated from the bottom sediments of Lake Baikal.</title>
        <authorList>
            <person name="Zakharyuk A."/>
        </authorList>
    </citation>
    <scope>NUCLEOTIDE SEQUENCE</scope>
    <source>
        <strain evidence="4">Bkl1</strain>
    </source>
</reference>
<evidence type="ECO:0000313" key="5">
    <source>
        <dbReference type="Proteomes" id="UP001165492"/>
    </source>
</evidence>
<proteinExistence type="predicted"/>
<protein>
    <submittedName>
        <fullName evidence="4">S-layer homology domain-containing protein</fullName>
    </submittedName>
</protein>
<keyword evidence="1" id="KW-0175">Coiled coil</keyword>
<accession>A0ABS8I037</accession>
<name>A0ABS8I037_9FIRM</name>
<evidence type="ECO:0000259" key="3">
    <source>
        <dbReference type="PROSITE" id="PS51272"/>
    </source>
</evidence>